<dbReference type="InterPro" id="IPR007146">
    <property type="entry name" value="Sas10/Utp3/C1D"/>
</dbReference>
<feature type="compositionally biased region" description="Basic residues" evidence="7">
    <location>
        <begin position="228"/>
        <end position="238"/>
    </location>
</feature>
<dbReference type="PANTHER" id="PTHR15341:SF3">
    <property type="entry name" value="NUCLEAR NUCLEIC ACID-BINDING PROTEIN C1D"/>
    <property type="match status" value="1"/>
</dbReference>
<evidence type="ECO:0000256" key="3">
    <source>
        <dbReference type="ARBA" id="ARBA00022552"/>
    </source>
</evidence>
<sequence length="267" mass="29085">MTAETQKLKAKLDLLNTGLTTLEDTLAPLLEQTLPETLVSLNSIEQAKLQTLLPYIINDLIFIYLKTNGIDPKTHPVLEELLTCHAEKTGIDKAAATRFIKHAIAQNNFAQGASSSTTVESQPSTFVPPRITSKMAERTRYQEEMRAKGDESSSEDELEILDGAEAPVTVSSKGKGKQKETEDSTSSTATKRKRHTMDPFAASGLDDGSKSESISVQAADDLESAEKKKAKKEKRKTKRSDSATTDAAHSNSESTKSAKKKKTKKAT</sequence>
<comment type="caution">
    <text evidence="8">The sequence shown here is derived from an EMBL/GenBank/DDBJ whole genome shotgun (WGS) entry which is preliminary data.</text>
</comment>
<comment type="function">
    <text evidence="6">Required for exosome-dependent processing of pre-rRNA and small nucleolar RNA (snRNA) precursors. Involved in processing of 35S pre-rRNA at the A0, A1 and A2 sites.</text>
</comment>
<feature type="compositionally biased region" description="Basic and acidic residues" evidence="7">
    <location>
        <begin position="135"/>
        <end position="151"/>
    </location>
</feature>
<evidence type="ECO:0000256" key="4">
    <source>
        <dbReference type="ARBA" id="ARBA00022884"/>
    </source>
</evidence>
<keyword evidence="5 6" id="KW-0539">Nucleus</keyword>
<dbReference type="GO" id="GO:0003723">
    <property type="term" value="F:RNA binding"/>
    <property type="evidence" value="ECO:0007669"/>
    <property type="project" value="UniProtKB-UniRule"/>
</dbReference>
<protein>
    <recommendedName>
        <fullName evidence="6">Exosome complex protein</fullName>
    </recommendedName>
</protein>
<feature type="compositionally biased region" description="Basic residues" evidence="7">
    <location>
        <begin position="257"/>
        <end position="267"/>
    </location>
</feature>
<evidence type="ECO:0000313" key="8">
    <source>
        <dbReference type="EMBL" id="CAK5264827.1"/>
    </source>
</evidence>
<gene>
    <name evidence="8" type="ORF">MYCIT1_LOCUS5325</name>
</gene>
<comment type="similarity">
    <text evidence="2 6">Belongs to the C1D family.</text>
</comment>
<dbReference type="PANTHER" id="PTHR15341">
    <property type="entry name" value="SUN-COR STEROID HORMONE RECEPTOR CO-REPRESSOR"/>
    <property type="match status" value="1"/>
</dbReference>
<dbReference type="GO" id="GO:0003677">
    <property type="term" value="F:DNA binding"/>
    <property type="evidence" value="ECO:0007669"/>
    <property type="project" value="TreeGrafter"/>
</dbReference>
<evidence type="ECO:0000313" key="9">
    <source>
        <dbReference type="Proteomes" id="UP001295794"/>
    </source>
</evidence>
<dbReference type="GO" id="GO:0000178">
    <property type="term" value="C:exosome (RNase complex)"/>
    <property type="evidence" value="ECO:0007669"/>
    <property type="project" value="TreeGrafter"/>
</dbReference>
<proteinExistence type="inferred from homology"/>
<feature type="region of interest" description="Disordered" evidence="7">
    <location>
        <begin position="111"/>
        <end position="267"/>
    </location>
</feature>
<dbReference type="EMBL" id="CAVNYO010000071">
    <property type="protein sequence ID" value="CAK5264827.1"/>
    <property type="molecule type" value="Genomic_DNA"/>
</dbReference>
<dbReference type="AlphaFoldDB" id="A0AAD2GZ47"/>
<evidence type="ECO:0000256" key="7">
    <source>
        <dbReference type="SAM" id="MobiDB-lite"/>
    </source>
</evidence>
<keyword evidence="9" id="KW-1185">Reference proteome</keyword>
<feature type="compositionally biased region" description="Acidic residues" evidence="7">
    <location>
        <begin position="152"/>
        <end position="162"/>
    </location>
</feature>
<dbReference type="GO" id="GO:0005730">
    <property type="term" value="C:nucleolus"/>
    <property type="evidence" value="ECO:0007669"/>
    <property type="project" value="TreeGrafter"/>
</dbReference>
<dbReference type="GO" id="GO:0000460">
    <property type="term" value="P:maturation of 5.8S rRNA"/>
    <property type="evidence" value="ECO:0007669"/>
    <property type="project" value="TreeGrafter"/>
</dbReference>
<dbReference type="Proteomes" id="UP001295794">
    <property type="component" value="Unassembled WGS sequence"/>
</dbReference>
<evidence type="ECO:0000256" key="5">
    <source>
        <dbReference type="ARBA" id="ARBA00023242"/>
    </source>
</evidence>
<feature type="compositionally biased region" description="Polar residues" evidence="7">
    <location>
        <begin position="111"/>
        <end position="125"/>
    </location>
</feature>
<dbReference type="Pfam" id="PF04000">
    <property type="entry name" value="Sas10_Utp3"/>
    <property type="match status" value="1"/>
</dbReference>
<dbReference type="GO" id="GO:0010468">
    <property type="term" value="P:regulation of gene expression"/>
    <property type="evidence" value="ECO:0007669"/>
    <property type="project" value="TreeGrafter"/>
</dbReference>
<keyword evidence="4 6" id="KW-0694">RNA-binding</keyword>
<name>A0AAD2GZ47_9AGAR</name>
<evidence type="ECO:0000256" key="1">
    <source>
        <dbReference type="ARBA" id="ARBA00004123"/>
    </source>
</evidence>
<feature type="compositionally biased region" description="Polar residues" evidence="7">
    <location>
        <begin position="243"/>
        <end position="253"/>
    </location>
</feature>
<organism evidence="8 9">
    <name type="scientific">Mycena citricolor</name>
    <dbReference type="NCBI Taxonomy" id="2018698"/>
    <lineage>
        <taxon>Eukaryota</taxon>
        <taxon>Fungi</taxon>
        <taxon>Dikarya</taxon>
        <taxon>Basidiomycota</taxon>
        <taxon>Agaricomycotina</taxon>
        <taxon>Agaricomycetes</taxon>
        <taxon>Agaricomycetidae</taxon>
        <taxon>Agaricales</taxon>
        <taxon>Marasmiineae</taxon>
        <taxon>Mycenaceae</taxon>
        <taxon>Mycena</taxon>
    </lineage>
</organism>
<accession>A0AAD2GZ47</accession>
<keyword evidence="3 6" id="KW-0698">rRNA processing</keyword>
<comment type="subcellular location">
    <subcellularLocation>
        <location evidence="1 6">Nucleus</location>
    </subcellularLocation>
</comment>
<evidence type="ECO:0000256" key="6">
    <source>
        <dbReference type="RuleBase" id="RU368003"/>
    </source>
</evidence>
<dbReference type="InterPro" id="IPR011082">
    <property type="entry name" value="Exosome-assoc_fac/DNA_repair"/>
</dbReference>
<evidence type="ECO:0000256" key="2">
    <source>
        <dbReference type="ARBA" id="ARBA00009154"/>
    </source>
</evidence>
<reference evidence="8" key="1">
    <citation type="submission" date="2023-11" db="EMBL/GenBank/DDBJ databases">
        <authorList>
            <person name="De Vega J J."/>
            <person name="De Vega J J."/>
        </authorList>
    </citation>
    <scope>NUCLEOTIDE SEQUENCE</scope>
</reference>